<dbReference type="RefSeq" id="WP_110095741.1">
    <property type="nucleotide sequence ID" value="NZ_NKUE01000024.1"/>
</dbReference>
<comment type="caution">
    <text evidence="2">The sequence shown here is derived from an EMBL/GenBank/DDBJ whole genome shotgun (WGS) entry which is preliminary data.</text>
</comment>
<name>A0A2S3VZW4_9PROT</name>
<evidence type="ECO:0000256" key="1">
    <source>
        <dbReference type="SAM" id="MobiDB-lite"/>
    </source>
</evidence>
<dbReference type="AlphaFoldDB" id="A0A2S3VZW4"/>
<dbReference type="EMBL" id="POTC01000031">
    <property type="protein sequence ID" value="POF62161.1"/>
    <property type="molecule type" value="Genomic_DNA"/>
</dbReference>
<dbReference type="OrthoDB" id="6010489at2"/>
<protein>
    <recommendedName>
        <fullName evidence="4">Phage terminase small subunit P27 family</fullName>
    </recommendedName>
</protein>
<evidence type="ECO:0000313" key="3">
    <source>
        <dbReference type="Proteomes" id="UP000237344"/>
    </source>
</evidence>
<proteinExistence type="predicted"/>
<keyword evidence="3" id="KW-1185">Reference proteome</keyword>
<sequence length="177" mass="18750">MARPRKPTHLKIVTGTAQACRANPKEPKPKRARPTAPAGLSKRAKAVWTKAARLLDGMGVLTTADGLALEGLCEAVADELEARASLARPIVTQVPDGTADDDTPVMREIEVAAAGAQTYVTIGKSGPMVRMRPEVAAIADANRRVAMWLAKFGLTPADRSKVGAEGQQKENAFQKIG</sequence>
<organism evidence="2 3">
    <name type="scientific">Novacetimonas maltaceti</name>
    <dbReference type="NCBI Taxonomy" id="1203393"/>
    <lineage>
        <taxon>Bacteria</taxon>
        <taxon>Pseudomonadati</taxon>
        <taxon>Pseudomonadota</taxon>
        <taxon>Alphaproteobacteria</taxon>
        <taxon>Acetobacterales</taxon>
        <taxon>Acetobacteraceae</taxon>
        <taxon>Novacetimonas</taxon>
    </lineage>
</organism>
<evidence type="ECO:0008006" key="4">
    <source>
        <dbReference type="Google" id="ProtNLM"/>
    </source>
</evidence>
<gene>
    <name evidence="2" type="ORF">KMAL_21750</name>
</gene>
<reference evidence="2 3" key="1">
    <citation type="submission" date="2018-01" db="EMBL/GenBank/DDBJ databases">
        <title>Draft Genome Sequence of Komagataeibacter maltaceti LMG 1529, a Vinegar Producing Acetic Acid Bacterium Isolated from Malt Vinegar Brewery Acetifiers.</title>
        <authorList>
            <person name="Zhang Q."/>
            <person name="Hollensteiner J."/>
            <person name="Poehlein A."/>
            <person name="Daniel R."/>
        </authorList>
    </citation>
    <scope>NUCLEOTIDE SEQUENCE [LARGE SCALE GENOMIC DNA]</scope>
    <source>
        <strain evidence="2 3">LMG 1529</strain>
    </source>
</reference>
<accession>A0A2S3VZW4</accession>
<dbReference type="NCBIfam" id="TIGR01558">
    <property type="entry name" value="sm_term_P27"/>
    <property type="match status" value="1"/>
</dbReference>
<dbReference type="Proteomes" id="UP000237344">
    <property type="component" value="Unassembled WGS sequence"/>
</dbReference>
<feature type="region of interest" description="Disordered" evidence="1">
    <location>
        <begin position="1"/>
        <end position="41"/>
    </location>
</feature>
<dbReference type="InterPro" id="IPR006448">
    <property type="entry name" value="Phage_term_ssu_P27"/>
</dbReference>
<dbReference type="Pfam" id="PF05119">
    <property type="entry name" value="Terminase_4"/>
    <property type="match status" value="1"/>
</dbReference>
<evidence type="ECO:0000313" key="2">
    <source>
        <dbReference type="EMBL" id="POF62161.1"/>
    </source>
</evidence>